<dbReference type="Proteomes" id="UP001295684">
    <property type="component" value="Unassembled WGS sequence"/>
</dbReference>
<feature type="transmembrane region" description="Helical" evidence="4">
    <location>
        <begin position="578"/>
        <end position="596"/>
    </location>
</feature>
<dbReference type="InterPro" id="IPR011936">
    <property type="entry name" value="Myxo_disulph_rpt"/>
</dbReference>
<dbReference type="Pfam" id="PF13948">
    <property type="entry name" value="DUF4215"/>
    <property type="match status" value="1"/>
</dbReference>
<keyword evidence="3" id="KW-1015">Disulfide bond</keyword>
<comment type="caution">
    <text evidence="6">The sequence shown here is derived from an EMBL/GenBank/DDBJ whole genome shotgun (WGS) entry which is preliminary data.</text>
</comment>
<feature type="transmembrane region" description="Helical" evidence="4">
    <location>
        <begin position="408"/>
        <end position="430"/>
    </location>
</feature>
<feature type="transmembrane region" description="Helical" evidence="4">
    <location>
        <begin position="518"/>
        <end position="540"/>
    </location>
</feature>
<dbReference type="EMBL" id="CAMPGE010025725">
    <property type="protein sequence ID" value="CAI2383457.1"/>
    <property type="molecule type" value="Genomic_DNA"/>
</dbReference>
<dbReference type="Gene3D" id="3.90.182.10">
    <property type="entry name" value="Toxin - Anthrax Protective Antigen,domain 1"/>
    <property type="match status" value="1"/>
</dbReference>
<keyword evidence="7" id="KW-1185">Reference proteome</keyword>
<keyword evidence="2" id="KW-0677">Repeat</keyword>
<feature type="transmembrane region" description="Helical" evidence="4">
    <location>
        <begin position="437"/>
        <end position="454"/>
    </location>
</feature>
<protein>
    <submittedName>
        <fullName evidence="6">Uncharacterized protein</fullName>
    </submittedName>
</protein>
<evidence type="ECO:0000256" key="1">
    <source>
        <dbReference type="ARBA" id="ARBA00022729"/>
    </source>
</evidence>
<accession>A0AAD1Y2I1</accession>
<feature type="transmembrane region" description="Helical" evidence="4">
    <location>
        <begin position="682"/>
        <end position="703"/>
    </location>
</feature>
<keyword evidence="4" id="KW-1133">Transmembrane helix</keyword>
<feature type="transmembrane region" description="Helical" evidence="4">
    <location>
        <begin position="742"/>
        <end position="766"/>
    </location>
</feature>
<dbReference type="NCBIfam" id="TIGR02232">
    <property type="entry name" value="myxo_disulf_rpt"/>
    <property type="match status" value="1"/>
</dbReference>
<feature type="transmembrane region" description="Helical" evidence="4">
    <location>
        <begin position="658"/>
        <end position="676"/>
    </location>
</feature>
<evidence type="ECO:0000313" key="7">
    <source>
        <dbReference type="Proteomes" id="UP001295684"/>
    </source>
</evidence>
<keyword evidence="1 5" id="KW-0732">Signal</keyword>
<feature type="transmembrane region" description="Helical" evidence="4">
    <location>
        <begin position="710"/>
        <end position="730"/>
    </location>
</feature>
<reference evidence="6" key="1">
    <citation type="submission" date="2023-07" db="EMBL/GenBank/DDBJ databases">
        <authorList>
            <consortium name="AG Swart"/>
            <person name="Singh M."/>
            <person name="Singh A."/>
            <person name="Seah K."/>
            <person name="Emmerich C."/>
        </authorList>
    </citation>
    <scope>NUCLEOTIDE SEQUENCE</scope>
    <source>
        <strain evidence="6">DP1</strain>
    </source>
</reference>
<feature type="transmembrane region" description="Helical" evidence="4">
    <location>
        <begin position="602"/>
        <end position="626"/>
    </location>
</feature>
<evidence type="ECO:0000256" key="5">
    <source>
        <dbReference type="SAM" id="SignalP"/>
    </source>
</evidence>
<dbReference type="InterPro" id="IPR013783">
    <property type="entry name" value="Ig-like_fold"/>
</dbReference>
<feature type="signal peptide" evidence="5">
    <location>
        <begin position="1"/>
        <end position="21"/>
    </location>
</feature>
<sequence>MYLAYFIKILILEILFLTCLTTNTVKGTCGGAFDLSSRNDISSYNRKRRLTTTASSTYSQVSGTGIGEAILFLNLNVTVQAKDSSGTNLTTGGDYFLFNVFNQCQIITFGQCEMNADASDMQLSPNSLWMTDNGDGTYSAQYTASLSGNATVLIYLLQSEAAHAEIYRGVAFGTANTTIESWSQINKQIADISTVYGDTKGISMSIYFRVIGPHNETIDFQVQSEDGVDVEIDDTNQINKLGETCSPCLYNFSLSMTDDSFIKFKINYKKKTGSADVQLLWKSTTLGATYVLVPTEYIYKQEMVRNTTYNCEIKCPPYHSETHPDHTGECYEICGDGSRVGTEICDDNNTLSGDGCDKTCRSIEQGYVCERMGGTFSSDKCVLCKYGYEVNDLQNKCVQTKLDYVSDLLGFLPFLFIIVDFALNLLYILANKASVNSLFIMINFCQMCSILVLFDASLNYKILQFLQKLSMLLFHFGGISRGPFASSIPGCNQYTRKYYFCLTTQLIDFNSRSAWTMLFYHFLFFMMILIFHGIVACQYYKKKIEKDEQKEKEIDLNTYEKWFKLTSFSMYYPIFKPLFMAMVISSFVEVCSTFLWDGVNFGSFLFAFAVWIGCSAVVGISGWQFFKSQYNFTFQRMIYFRQLFNCLKVNWPSRAHPFLFFARIYSFVITIVIGNFGGQNIMIYIILIQCSYIAYLAVVRPFYHNKYNIILVINELAFVVLLCMTLRSRIKTGLAQSVEGMFIIIILAPLGASVVVSLGAIILMMLRRSYDKVLDKRALQRQKAHQNPDLAKVRKNIFDNQIEVSKVSESSISENDLQSENQAKKFLNTDKRFVQYNHKPLRSQNTQKSEKRVVKMVRYPKPPARYDLGSYD</sequence>
<evidence type="ECO:0000256" key="3">
    <source>
        <dbReference type="ARBA" id="ARBA00023157"/>
    </source>
</evidence>
<dbReference type="Gene3D" id="2.60.40.10">
    <property type="entry name" value="Immunoglobulins"/>
    <property type="match status" value="1"/>
</dbReference>
<gene>
    <name evidence="6" type="ORF">ECRASSUSDP1_LOCUS24958</name>
</gene>
<proteinExistence type="predicted"/>
<dbReference type="AlphaFoldDB" id="A0AAD1Y2I1"/>
<organism evidence="6 7">
    <name type="scientific">Euplotes crassus</name>
    <dbReference type="NCBI Taxonomy" id="5936"/>
    <lineage>
        <taxon>Eukaryota</taxon>
        <taxon>Sar</taxon>
        <taxon>Alveolata</taxon>
        <taxon>Ciliophora</taxon>
        <taxon>Intramacronucleata</taxon>
        <taxon>Spirotrichea</taxon>
        <taxon>Hypotrichia</taxon>
        <taxon>Euplotida</taxon>
        <taxon>Euplotidae</taxon>
        <taxon>Moneuplotes</taxon>
    </lineage>
</organism>
<name>A0AAD1Y2I1_EUPCR</name>
<keyword evidence="4" id="KW-0472">Membrane</keyword>
<keyword evidence="4" id="KW-0812">Transmembrane</keyword>
<evidence type="ECO:0000313" key="6">
    <source>
        <dbReference type="EMBL" id="CAI2383457.1"/>
    </source>
</evidence>
<evidence type="ECO:0000256" key="2">
    <source>
        <dbReference type="ARBA" id="ARBA00022737"/>
    </source>
</evidence>
<feature type="chain" id="PRO_5041934192" evidence="5">
    <location>
        <begin position="22"/>
        <end position="872"/>
    </location>
</feature>
<evidence type="ECO:0000256" key="4">
    <source>
        <dbReference type="SAM" id="Phobius"/>
    </source>
</evidence>